<keyword evidence="4" id="KW-1133">Transmembrane helix</keyword>
<keyword evidence="4" id="KW-0472">Membrane</keyword>
<evidence type="ECO:0000313" key="7">
    <source>
        <dbReference type="Proteomes" id="UP000800094"/>
    </source>
</evidence>
<dbReference type="PANTHER" id="PTHR11552:SF134">
    <property type="entry name" value="GLUCOSE-METHANOL-CHOLINE OXIDOREDUCTASE N-TERMINAL DOMAIN-CONTAINING PROTEIN"/>
    <property type="match status" value="1"/>
</dbReference>
<feature type="region of interest" description="Disordered" evidence="3">
    <location>
        <begin position="331"/>
        <end position="355"/>
    </location>
</feature>
<evidence type="ECO:0000313" key="6">
    <source>
        <dbReference type="EMBL" id="KAF2248870.1"/>
    </source>
</evidence>
<dbReference type="InterPro" id="IPR049326">
    <property type="entry name" value="Rhodopsin_dom_fungi"/>
</dbReference>
<sequence length="1065" mass="117018">MVGNFDPTAATAAVLVVKEVVKNVTRTVEDAQALAALANDAASNENRTMLAVEIPLILLAIGTVALRVYSRLGIKRKLAVDDGLIICGTICAFGRTVISCMSADDSWGFDRDGPDQASELPYYRHIFERRIAYILAVTFTRFSILTYYLRIFPPQITTLRRSTYILLFLALAQFIEVLTILSVSCRSISKLWTSDWLAFSGSHCFSSPMYSYSAAVGDSALDSLIFALPVPYVWRLSKLKTRQRVGLVVVFGLGFIVCVVALLQIPFIRRRMDYSSYFGGTINLLIAIQISLAIVAASLPDLRALVARSFPKFSPLHHRSLATAAQYGDGARGDVEQGVGREGAEQPRRGFEAARQMRKPDWLRDTLPASLMETQITQTEMSRAVSREDLGLPGRSAAFALLTSDFKERVPHRTGYLAKSVLCKGKHTYPTLKPTNKPPILTHILVKESALSHHPTTTTHLELIICLMQDAQDKPTPAHKAVIHTANSRPALCTMASTYDFIVVGGGTAGCLLAHRLSHAAARPSVLLVEAGPNPEGEYLRAPFHRYAVPFMRPDLDHGYVSTPQKQLNNREIPYSRGKGLGGSSIMNFQVYLYGSGEDYNRWAEIVGDDSWRWEHTKKSFQEIEDYDYSGASAYPHLAKPDPSLHGTKGTLKVCLPPVLEKGTLPWAESLVKSGEKVNLDFNSGDPIGVGVFPASYSKDGRTTSASAHLVNAPDNLTIWTDATVHRLEFEGTEVVGIETADGRKAMSGKEVIICGGAIDTPRLLLLNGIGPAKELEALGIKVVKDLPGVGKQLHDHVMTFLSVECDGIQNDRYSFETNEKLVAEAKGLWDTDKTGTFGLHYGTMFGGFLKLPGLEEYAEYKALDKRWQDFLSRDTVPAYEFIGGALLHPPGTVLPEGSSYMSGVAFLMNPMSEGSITLASANPGDKPILNLGFLEHPYDRRVLREGIRQTWTKLFENAEIKKSVKRRIYGPESLSDVDIDAFMKEAAGTVWHINGTAMMGKPENELACVDTDFKVFGVEGLRLADVSVCPLTTNNHTQSTAYLVGQKAADKLIAQYQLGRQARL</sequence>
<feature type="transmembrane region" description="Helical" evidence="4">
    <location>
        <begin position="48"/>
        <end position="66"/>
    </location>
</feature>
<reference evidence="6" key="1">
    <citation type="journal article" date="2020" name="Stud. Mycol.">
        <title>101 Dothideomycetes genomes: a test case for predicting lifestyles and emergence of pathogens.</title>
        <authorList>
            <person name="Haridas S."/>
            <person name="Albert R."/>
            <person name="Binder M."/>
            <person name="Bloem J."/>
            <person name="Labutti K."/>
            <person name="Salamov A."/>
            <person name="Andreopoulos B."/>
            <person name="Baker S."/>
            <person name="Barry K."/>
            <person name="Bills G."/>
            <person name="Bluhm B."/>
            <person name="Cannon C."/>
            <person name="Castanera R."/>
            <person name="Culley D."/>
            <person name="Daum C."/>
            <person name="Ezra D."/>
            <person name="Gonzalez J."/>
            <person name="Henrissat B."/>
            <person name="Kuo A."/>
            <person name="Liang C."/>
            <person name="Lipzen A."/>
            <person name="Lutzoni F."/>
            <person name="Magnuson J."/>
            <person name="Mondo S."/>
            <person name="Nolan M."/>
            <person name="Ohm R."/>
            <person name="Pangilinan J."/>
            <person name="Park H.-J."/>
            <person name="Ramirez L."/>
            <person name="Alfaro M."/>
            <person name="Sun H."/>
            <person name="Tritt A."/>
            <person name="Yoshinaga Y."/>
            <person name="Zwiers L.-H."/>
            <person name="Turgeon B."/>
            <person name="Goodwin S."/>
            <person name="Spatafora J."/>
            <person name="Crous P."/>
            <person name="Grigoriev I."/>
        </authorList>
    </citation>
    <scope>NUCLEOTIDE SEQUENCE</scope>
    <source>
        <strain evidence="6">CBS 122368</strain>
    </source>
</reference>
<protein>
    <submittedName>
        <fullName evidence="6">GMC oxidoreductase</fullName>
    </submittedName>
</protein>
<proteinExistence type="inferred from homology"/>
<dbReference type="Gene3D" id="3.30.560.10">
    <property type="entry name" value="Glucose Oxidase, domain 3"/>
    <property type="match status" value="1"/>
</dbReference>
<keyword evidence="2" id="KW-0285">Flavoprotein</keyword>
<dbReference type="PROSITE" id="PS00623">
    <property type="entry name" value="GMC_OXRED_1"/>
    <property type="match status" value="1"/>
</dbReference>
<keyword evidence="7" id="KW-1185">Reference proteome</keyword>
<accession>A0A6A6IH35</accession>
<dbReference type="InterPro" id="IPR036188">
    <property type="entry name" value="FAD/NAD-bd_sf"/>
</dbReference>
<keyword evidence="2" id="KW-0274">FAD</keyword>
<gene>
    <name evidence="6" type="ORF">BU26DRAFT_427004</name>
</gene>
<dbReference type="RefSeq" id="XP_033683874.1">
    <property type="nucleotide sequence ID" value="XM_033823711.1"/>
</dbReference>
<dbReference type="AlphaFoldDB" id="A0A6A6IH35"/>
<dbReference type="SUPFAM" id="SSF51905">
    <property type="entry name" value="FAD/NAD(P)-binding domain"/>
    <property type="match status" value="1"/>
</dbReference>
<feature type="transmembrane region" description="Helical" evidence="4">
    <location>
        <begin position="245"/>
        <end position="265"/>
    </location>
</feature>
<dbReference type="EMBL" id="ML987195">
    <property type="protein sequence ID" value="KAF2248870.1"/>
    <property type="molecule type" value="Genomic_DNA"/>
</dbReference>
<evidence type="ECO:0000256" key="3">
    <source>
        <dbReference type="SAM" id="MobiDB-lite"/>
    </source>
</evidence>
<dbReference type="Proteomes" id="UP000800094">
    <property type="component" value="Unassembled WGS sequence"/>
</dbReference>
<dbReference type="OrthoDB" id="269227at2759"/>
<feature type="transmembrane region" description="Helical" evidence="4">
    <location>
        <begin position="164"/>
        <end position="189"/>
    </location>
</feature>
<feature type="domain" description="Glucose-methanol-choline oxidoreductase N-terminal" evidence="5">
    <location>
        <begin position="578"/>
        <end position="601"/>
    </location>
</feature>
<dbReference type="Pfam" id="PF05199">
    <property type="entry name" value="GMC_oxred_C"/>
    <property type="match status" value="1"/>
</dbReference>
<dbReference type="InterPro" id="IPR007867">
    <property type="entry name" value="GMC_OxRtase_C"/>
</dbReference>
<dbReference type="InterPro" id="IPR000172">
    <property type="entry name" value="GMC_OxRdtase_N"/>
</dbReference>
<dbReference type="SUPFAM" id="SSF54373">
    <property type="entry name" value="FAD-linked reductases, C-terminal domain"/>
    <property type="match status" value="1"/>
</dbReference>
<dbReference type="InterPro" id="IPR012132">
    <property type="entry name" value="GMC_OxRdtase"/>
</dbReference>
<feature type="compositionally biased region" description="Basic and acidic residues" evidence="3">
    <location>
        <begin position="342"/>
        <end position="352"/>
    </location>
</feature>
<evidence type="ECO:0000256" key="2">
    <source>
        <dbReference type="RuleBase" id="RU003968"/>
    </source>
</evidence>
<dbReference type="PANTHER" id="PTHR11552">
    <property type="entry name" value="GLUCOSE-METHANOL-CHOLINE GMC OXIDOREDUCTASE"/>
    <property type="match status" value="1"/>
</dbReference>
<organism evidence="6 7">
    <name type="scientific">Trematosphaeria pertusa</name>
    <dbReference type="NCBI Taxonomy" id="390896"/>
    <lineage>
        <taxon>Eukaryota</taxon>
        <taxon>Fungi</taxon>
        <taxon>Dikarya</taxon>
        <taxon>Ascomycota</taxon>
        <taxon>Pezizomycotina</taxon>
        <taxon>Dothideomycetes</taxon>
        <taxon>Pleosporomycetidae</taxon>
        <taxon>Pleosporales</taxon>
        <taxon>Massarineae</taxon>
        <taxon>Trematosphaeriaceae</taxon>
        <taxon>Trematosphaeria</taxon>
    </lineage>
</organism>
<dbReference type="Pfam" id="PF00732">
    <property type="entry name" value="GMC_oxred_N"/>
    <property type="match status" value="1"/>
</dbReference>
<comment type="similarity">
    <text evidence="1 2">Belongs to the GMC oxidoreductase family.</text>
</comment>
<dbReference type="Gene3D" id="3.50.50.60">
    <property type="entry name" value="FAD/NAD(P)-binding domain"/>
    <property type="match status" value="1"/>
</dbReference>
<evidence type="ECO:0000259" key="5">
    <source>
        <dbReference type="PROSITE" id="PS00623"/>
    </source>
</evidence>
<dbReference type="Pfam" id="PF20684">
    <property type="entry name" value="Fung_rhodopsin"/>
    <property type="match status" value="1"/>
</dbReference>
<keyword evidence="4" id="KW-0812">Transmembrane</keyword>
<evidence type="ECO:0000256" key="1">
    <source>
        <dbReference type="ARBA" id="ARBA00010790"/>
    </source>
</evidence>
<dbReference type="GO" id="GO:0050660">
    <property type="term" value="F:flavin adenine dinucleotide binding"/>
    <property type="evidence" value="ECO:0007669"/>
    <property type="project" value="InterPro"/>
</dbReference>
<dbReference type="GO" id="GO:0016614">
    <property type="term" value="F:oxidoreductase activity, acting on CH-OH group of donors"/>
    <property type="evidence" value="ECO:0007669"/>
    <property type="project" value="InterPro"/>
</dbReference>
<name>A0A6A6IH35_9PLEO</name>
<dbReference type="GeneID" id="54577041"/>
<evidence type="ECO:0000256" key="4">
    <source>
        <dbReference type="SAM" id="Phobius"/>
    </source>
</evidence>
<feature type="transmembrane region" description="Helical" evidence="4">
    <location>
        <begin position="131"/>
        <end position="152"/>
    </location>
</feature>